<dbReference type="AlphaFoldDB" id="G4SX98"/>
<reference evidence="2" key="1">
    <citation type="journal article" date="2012" name="J. Bacteriol.">
        <title>Genome sequence of the haloalkaliphilic methanotrophic bacterium Methylomicrobium alcaliphilum 20Z.</title>
        <authorList>
            <person name="Vuilleumier S."/>
            <person name="Khmelenina V.N."/>
            <person name="Bringel F."/>
            <person name="Reshetnikov A.S."/>
            <person name="Lajus A."/>
            <person name="Mangenot S."/>
            <person name="Rouy Z."/>
            <person name="Op den Camp H.J."/>
            <person name="Jetten M.S."/>
            <person name="Dispirito A.A."/>
            <person name="Dunfield P."/>
            <person name="Klotz M.G."/>
            <person name="Semrau J.D."/>
            <person name="Stein L.Y."/>
            <person name="Barbe V."/>
            <person name="Medigue C."/>
            <person name="Trotsenko Y.A."/>
            <person name="Kalyuzhnaya M.G."/>
        </authorList>
    </citation>
    <scope>NUCLEOTIDE SEQUENCE [LARGE SCALE GENOMIC DNA]</scope>
    <source>
        <strain evidence="2">DSM 19304 / NCIMB 14124 / VKM B-2133 / 20Z</strain>
    </source>
</reference>
<accession>G4SX98</accession>
<dbReference type="Proteomes" id="UP000008315">
    <property type="component" value="Chromosome"/>
</dbReference>
<protein>
    <submittedName>
        <fullName evidence="1">Uncharacterized protein</fullName>
    </submittedName>
</protein>
<gene>
    <name evidence="1" type="ordered locus">MEALZ_2579</name>
</gene>
<sequence>MCTTLANNTSAAYIQRLSLDPECGKEVYMLSSSVVGFVGGLAFAVSQQAAPFD</sequence>
<organism evidence="1 2">
    <name type="scientific">Methylotuvimicrobium alcaliphilum (strain DSM 19304 / NCIMB 14124 / VKM B-2133 / 20Z)</name>
    <name type="common">Methylomicrobium alcaliphilum</name>
    <dbReference type="NCBI Taxonomy" id="1091494"/>
    <lineage>
        <taxon>Bacteria</taxon>
        <taxon>Pseudomonadati</taxon>
        <taxon>Pseudomonadota</taxon>
        <taxon>Gammaproteobacteria</taxon>
        <taxon>Methylococcales</taxon>
        <taxon>Methylococcaceae</taxon>
        <taxon>Methylotuvimicrobium</taxon>
    </lineage>
</organism>
<name>G4SX98_META2</name>
<evidence type="ECO:0000313" key="1">
    <source>
        <dbReference type="EMBL" id="CCE24254.1"/>
    </source>
</evidence>
<dbReference type="EMBL" id="FO082060">
    <property type="protein sequence ID" value="CCE24254.1"/>
    <property type="molecule type" value="Genomic_DNA"/>
</dbReference>
<dbReference type="HOGENOM" id="CLU_3063290_0_0_6"/>
<dbReference type="KEGG" id="mah:MEALZ_2579"/>
<proteinExistence type="predicted"/>
<keyword evidence="2" id="KW-1185">Reference proteome</keyword>
<evidence type="ECO:0000313" key="2">
    <source>
        <dbReference type="Proteomes" id="UP000008315"/>
    </source>
</evidence>